<dbReference type="Pfam" id="PF01041">
    <property type="entry name" value="DegT_DnrJ_EryC1"/>
    <property type="match status" value="1"/>
</dbReference>
<proteinExistence type="inferred from homology"/>
<protein>
    <submittedName>
        <fullName evidence="4">DegT/DnrJ/EryC1/StrS family aminotransferase</fullName>
    </submittedName>
</protein>
<keyword evidence="1 3" id="KW-0663">Pyridoxal phosphate</keyword>
<dbReference type="Proteomes" id="UP001597034">
    <property type="component" value="Unassembled WGS sequence"/>
</dbReference>
<dbReference type="InterPro" id="IPR015424">
    <property type="entry name" value="PyrdxlP-dep_Trfase"/>
</dbReference>
<keyword evidence="4" id="KW-0032">Aminotransferase</keyword>
<evidence type="ECO:0000256" key="2">
    <source>
        <dbReference type="ARBA" id="ARBA00037999"/>
    </source>
</evidence>
<comment type="similarity">
    <text evidence="2 3">Belongs to the DegT/DnrJ/EryC1 family.</text>
</comment>
<gene>
    <name evidence="4" type="ORF">ACFSBL_18955</name>
</gene>
<dbReference type="Gene3D" id="3.90.1150.10">
    <property type="entry name" value="Aspartate Aminotransferase, domain 1"/>
    <property type="match status" value="1"/>
</dbReference>
<dbReference type="RefSeq" id="WP_256401745.1">
    <property type="nucleotide sequence ID" value="NZ_JANHJR010000004.1"/>
</dbReference>
<evidence type="ECO:0000313" key="4">
    <source>
        <dbReference type="EMBL" id="MFD1647776.1"/>
    </source>
</evidence>
<keyword evidence="5" id="KW-1185">Reference proteome</keyword>
<organism evidence="4 5">
    <name type="scientific">Haloarchaeobius litoreus</name>
    <dbReference type="NCBI Taxonomy" id="755306"/>
    <lineage>
        <taxon>Archaea</taxon>
        <taxon>Methanobacteriati</taxon>
        <taxon>Methanobacteriota</taxon>
        <taxon>Stenosarchaea group</taxon>
        <taxon>Halobacteria</taxon>
        <taxon>Halobacteriales</taxon>
        <taxon>Halorubellaceae</taxon>
        <taxon>Haloarchaeobius</taxon>
    </lineage>
</organism>
<comment type="caution">
    <text evidence="4">The sequence shown here is derived from an EMBL/GenBank/DDBJ whole genome shotgun (WGS) entry which is preliminary data.</text>
</comment>
<dbReference type="InterPro" id="IPR000653">
    <property type="entry name" value="DegT/StrS_aminotransferase"/>
</dbReference>
<dbReference type="InterPro" id="IPR015422">
    <property type="entry name" value="PyrdxlP-dep_Trfase_small"/>
</dbReference>
<dbReference type="PIRSF" id="PIRSF000390">
    <property type="entry name" value="PLP_StrS"/>
    <property type="match status" value="1"/>
</dbReference>
<evidence type="ECO:0000313" key="5">
    <source>
        <dbReference type="Proteomes" id="UP001597034"/>
    </source>
</evidence>
<reference evidence="4 5" key="1">
    <citation type="journal article" date="2019" name="Int. J. Syst. Evol. Microbiol.">
        <title>The Global Catalogue of Microorganisms (GCM) 10K type strain sequencing project: providing services to taxonomists for standard genome sequencing and annotation.</title>
        <authorList>
            <consortium name="The Broad Institute Genomics Platform"/>
            <consortium name="The Broad Institute Genome Sequencing Center for Infectious Disease"/>
            <person name="Wu L."/>
            <person name="Ma J."/>
        </authorList>
    </citation>
    <scope>NUCLEOTIDE SEQUENCE [LARGE SCALE GENOMIC DNA]</scope>
    <source>
        <strain evidence="4 5">CGMCC 1.10390</strain>
    </source>
</reference>
<keyword evidence="4" id="KW-0808">Transferase</keyword>
<sequence length="370" mass="40688">MVEHVPFTEIHVSDDIVDRTASVVRSGRYVDGPELEAFESEFADAFDVEHAVGVSSGTSALSLALRAAGVDEGDAVLMPAHTFFATASAAMNLDAKPVFVDVDPETYAIDVDDLEAKASFAARPAAVVPVHIYGQPADMEGVRRVADEYGLTVIEDSCQAHAARYDGEYAGTIGDLGCFSFYPSKNMTVGGDGGMLVTDDAELADAARRLRNQGRNPAGVHVDLGLNYRLDEFKAAFGREHLQHVEDWGRMRRENAALYDERLADVPQITTPTVAEECEHVYHLYVVQADERDALRSFLSDRGVETGIHYEHALHQHPVIVEEVDSTPRLPVVERLVDQIVSLPMHPWLDEREVEHVCAAIEDFYGGERP</sequence>
<dbReference type="EMBL" id="JBHUDO010000004">
    <property type="protein sequence ID" value="MFD1647776.1"/>
    <property type="molecule type" value="Genomic_DNA"/>
</dbReference>
<evidence type="ECO:0000256" key="3">
    <source>
        <dbReference type="RuleBase" id="RU004508"/>
    </source>
</evidence>
<dbReference type="PANTHER" id="PTHR30244">
    <property type="entry name" value="TRANSAMINASE"/>
    <property type="match status" value="1"/>
</dbReference>
<dbReference type="GO" id="GO:0008483">
    <property type="term" value="F:transaminase activity"/>
    <property type="evidence" value="ECO:0007669"/>
    <property type="project" value="UniProtKB-KW"/>
</dbReference>
<dbReference type="SUPFAM" id="SSF53383">
    <property type="entry name" value="PLP-dependent transferases"/>
    <property type="match status" value="1"/>
</dbReference>
<name>A0ABD6DSG1_9EURY</name>
<evidence type="ECO:0000256" key="1">
    <source>
        <dbReference type="ARBA" id="ARBA00022898"/>
    </source>
</evidence>
<dbReference type="Gene3D" id="3.40.640.10">
    <property type="entry name" value="Type I PLP-dependent aspartate aminotransferase-like (Major domain)"/>
    <property type="match status" value="1"/>
</dbReference>
<dbReference type="CDD" id="cd00616">
    <property type="entry name" value="AHBA_syn"/>
    <property type="match status" value="1"/>
</dbReference>
<dbReference type="InterPro" id="IPR015421">
    <property type="entry name" value="PyrdxlP-dep_Trfase_major"/>
</dbReference>
<accession>A0ABD6DSG1</accession>
<dbReference type="PANTHER" id="PTHR30244:SF36">
    <property type="entry name" value="3-OXO-GLUCOSE-6-PHOSPHATE:GLUTAMATE AMINOTRANSFERASE"/>
    <property type="match status" value="1"/>
</dbReference>
<dbReference type="AlphaFoldDB" id="A0ABD6DSG1"/>